<proteinExistence type="predicted"/>
<dbReference type="AlphaFoldDB" id="A0A9W7IXF6"/>
<evidence type="ECO:0000259" key="7">
    <source>
        <dbReference type="PROSITE" id="PS50089"/>
    </source>
</evidence>
<dbReference type="GO" id="GO:0061630">
    <property type="term" value="F:ubiquitin protein ligase activity"/>
    <property type="evidence" value="ECO:0007669"/>
    <property type="project" value="UniProtKB-EC"/>
</dbReference>
<keyword evidence="3" id="KW-0479">Metal-binding</keyword>
<keyword evidence="9" id="KW-1185">Reference proteome</keyword>
<dbReference type="GO" id="GO:0005737">
    <property type="term" value="C:cytoplasm"/>
    <property type="evidence" value="ECO:0007669"/>
    <property type="project" value="TreeGrafter"/>
</dbReference>
<keyword evidence="4 6" id="KW-0863">Zinc-finger</keyword>
<dbReference type="SMART" id="SM00184">
    <property type="entry name" value="RING"/>
    <property type="match status" value="1"/>
</dbReference>
<dbReference type="SUPFAM" id="SSF57850">
    <property type="entry name" value="RING/U-box"/>
    <property type="match status" value="1"/>
</dbReference>
<evidence type="ECO:0000313" key="8">
    <source>
        <dbReference type="EMBL" id="GMJ03049.1"/>
    </source>
</evidence>
<dbReference type="GO" id="GO:0008270">
    <property type="term" value="F:zinc ion binding"/>
    <property type="evidence" value="ECO:0007669"/>
    <property type="project" value="UniProtKB-KW"/>
</dbReference>
<dbReference type="PANTHER" id="PTHR15710:SF67">
    <property type="entry name" value="E3 UBIQUITIN-PROTEIN LIGASE SGR9, AMYLOPLASTIC"/>
    <property type="match status" value="1"/>
</dbReference>
<dbReference type="InterPro" id="IPR013083">
    <property type="entry name" value="Znf_RING/FYVE/PHD"/>
</dbReference>
<dbReference type="PROSITE" id="PS50089">
    <property type="entry name" value="ZF_RING_2"/>
    <property type="match status" value="1"/>
</dbReference>
<sequence length="279" mass="31567">MMMEEETTIMAAISTLRPSQLSDLNFSIFSLSFRHRRRLCHLLSSPCLFFLTLHRLHTLTLPQKTLLIARHLVFSLHYLTRHFQSPPPRLPNPYTAINHRDLDTILLLLFLCEAYHDNPEALERPHAEWRQVLTSICSNTTLKITGITGGIFDGAALIPYIEMVTRCKRLVGIMGSGGKEGKEVAASPAAVVALPAVEVRGGGVECVICKEEMREGRDVCKFPCQHLFHWMCILPWLKKRNTCPCCRFQLPSDDIFGEIQRLWGVLVKAGGKSLDDDWS</sequence>
<evidence type="ECO:0000256" key="1">
    <source>
        <dbReference type="ARBA" id="ARBA00000900"/>
    </source>
</evidence>
<comment type="caution">
    <text evidence="8">The sequence shown here is derived from an EMBL/GenBank/DDBJ whole genome shotgun (WGS) entry which is preliminary data.</text>
</comment>
<comment type="catalytic activity">
    <reaction evidence="1">
        <text>S-ubiquitinyl-[E2 ubiquitin-conjugating enzyme]-L-cysteine + [acceptor protein]-L-lysine = [E2 ubiquitin-conjugating enzyme]-L-cysteine + N(6)-ubiquitinyl-[acceptor protein]-L-lysine.</text>
        <dbReference type="EC" id="2.3.2.27"/>
    </reaction>
</comment>
<dbReference type="Pfam" id="PF13639">
    <property type="entry name" value="zf-RING_2"/>
    <property type="match status" value="1"/>
</dbReference>
<evidence type="ECO:0000313" key="9">
    <source>
        <dbReference type="Proteomes" id="UP001165190"/>
    </source>
</evidence>
<organism evidence="8 9">
    <name type="scientific">Hibiscus trionum</name>
    <name type="common">Flower of an hour</name>
    <dbReference type="NCBI Taxonomy" id="183268"/>
    <lineage>
        <taxon>Eukaryota</taxon>
        <taxon>Viridiplantae</taxon>
        <taxon>Streptophyta</taxon>
        <taxon>Embryophyta</taxon>
        <taxon>Tracheophyta</taxon>
        <taxon>Spermatophyta</taxon>
        <taxon>Magnoliopsida</taxon>
        <taxon>eudicotyledons</taxon>
        <taxon>Gunneridae</taxon>
        <taxon>Pentapetalae</taxon>
        <taxon>rosids</taxon>
        <taxon>malvids</taxon>
        <taxon>Malvales</taxon>
        <taxon>Malvaceae</taxon>
        <taxon>Malvoideae</taxon>
        <taxon>Hibiscus</taxon>
    </lineage>
</organism>
<dbReference type="PANTHER" id="PTHR15710">
    <property type="entry name" value="E3 UBIQUITIN-PROTEIN LIGASE PRAJA"/>
    <property type="match status" value="1"/>
</dbReference>
<dbReference type="InterPro" id="IPR001841">
    <property type="entry name" value="Znf_RING"/>
</dbReference>
<evidence type="ECO:0000256" key="4">
    <source>
        <dbReference type="ARBA" id="ARBA00022771"/>
    </source>
</evidence>
<evidence type="ECO:0000256" key="6">
    <source>
        <dbReference type="PROSITE-ProRule" id="PRU00175"/>
    </source>
</evidence>
<reference evidence="8" key="1">
    <citation type="submission" date="2023-05" db="EMBL/GenBank/DDBJ databases">
        <title>Genome and transcriptome analyses reveal genes involved in the formation of fine ridges on petal epidermal cells in Hibiscus trionum.</title>
        <authorList>
            <person name="Koshimizu S."/>
            <person name="Masuda S."/>
            <person name="Ishii T."/>
            <person name="Shirasu K."/>
            <person name="Hoshino A."/>
            <person name="Arita M."/>
        </authorList>
    </citation>
    <scope>NUCLEOTIDE SEQUENCE</scope>
    <source>
        <strain evidence="8">Hamamatsu line</strain>
    </source>
</reference>
<protein>
    <recommendedName>
        <fullName evidence="2">RING-type E3 ubiquitin transferase</fullName>
        <ecNumber evidence="2">2.3.2.27</ecNumber>
    </recommendedName>
</protein>
<evidence type="ECO:0000256" key="2">
    <source>
        <dbReference type="ARBA" id="ARBA00012483"/>
    </source>
</evidence>
<dbReference type="Gene3D" id="3.30.40.10">
    <property type="entry name" value="Zinc/RING finger domain, C3HC4 (zinc finger)"/>
    <property type="match status" value="1"/>
</dbReference>
<dbReference type="OrthoDB" id="21204at2759"/>
<dbReference type="Proteomes" id="UP001165190">
    <property type="component" value="Unassembled WGS sequence"/>
</dbReference>
<dbReference type="CDD" id="cd16454">
    <property type="entry name" value="RING-H2_PA-TM-RING"/>
    <property type="match status" value="1"/>
</dbReference>
<dbReference type="EC" id="2.3.2.27" evidence="2"/>
<name>A0A9W7IXF6_HIBTR</name>
<accession>A0A9W7IXF6</accession>
<feature type="domain" description="RING-type" evidence="7">
    <location>
        <begin position="206"/>
        <end position="247"/>
    </location>
</feature>
<gene>
    <name evidence="8" type="ORF">HRI_003974100</name>
</gene>
<dbReference type="EMBL" id="BSYR01000037">
    <property type="protein sequence ID" value="GMJ03049.1"/>
    <property type="molecule type" value="Genomic_DNA"/>
</dbReference>
<keyword evidence="5" id="KW-0862">Zinc</keyword>
<evidence type="ECO:0000256" key="3">
    <source>
        <dbReference type="ARBA" id="ARBA00022723"/>
    </source>
</evidence>
<dbReference type="GO" id="GO:0016567">
    <property type="term" value="P:protein ubiquitination"/>
    <property type="evidence" value="ECO:0007669"/>
    <property type="project" value="TreeGrafter"/>
</dbReference>
<evidence type="ECO:0000256" key="5">
    <source>
        <dbReference type="ARBA" id="ARBA00022833"/>
    </source>
</evidence>